<dbReference type="Proteomes" id="UP001320702">
    <property type="component" value="Unassembled WGS sequence"/>
</dbReference>
<dbReference type="EMBL" id="JANAVZ010000005">
    <property type="protein sequence ID" value="MCT4333257.1"/>
    <property type="molecule type" value="Genomic_DNA"/>
</dbReference>
<sequence>MIGDLPRVLFVGNSHSGSLRLAYAAEADRWPGWDVYFLGVLSDRLGELDLRDDRLVPMTGAASRQMQYYNHVNSVDVGGFDAFVIVGGVSWFRTAAICAEHRSLDFPSVVAGDETAQLVGGRVLGAMLRGRIAGSAVGQLLPRIERLQKPVVVVPEPALSEDGRADDARYGAYHALVQRGDATHWLDMYRAARMQVLGDSATILDWPEAALVDGPYTASSLMRGSRRLGRIDAAAIVAGTSAARAQREVAEDGEGPTHPDDDYEHANATYGAMVMDQVMSVLSTR</sequence>
<accession>A0ABT2K9Q0</accession>
<gene>
    <name evidence="1" type="ORF">MU516_10305</name>
</gene>
<name>A0ABT2K9Q0_9RHOB</name>
<keyword evidence="2" id="KW-1185">Reference proteome</keyword>
<proteinExistence type="predicted"/>
<evidence type="ECO:0000313" key="2">
    <source>
        <dbReference type="Proteomes" id="UP001320702"/>
    </source>
</evidence>
<evidence type="ECO:0000313" key="1">
    <source>
        <dbReference type="EMBL" id="MCT4333257.1"/>
    </source>
</evidence>
<reference evidence="1 2" key="1">
    <citation type="submission" date="2022-04" db="EMBL/GenBank/DDBJ databases">
        <title>Paracoccus sp. YLB-12 draft genome sequence.</title>
        <authorList>
            <person name="Yu L."/>
        </authorList>
    </citation>
    <scope>NUCLEOTIDE SEQUENCE [LARGE SCALE GENOMIC DNA]</scope>
    <source>
        <strain evidence="1 2">YLB-12</strain>
    </source>
</reference>
<organism evidence="1 2">
    <name type="scientific">Paracoccus maritimus</name>
    <dbReference type="NCBI Taxonomy" id="2933292"/>
    <lineage>
        <taxon>Bacteria</taxon>
        <taxon>Pseudomonadati</taxon>
        <taxon>Pseudomonadota</taxon>
        <taxon>Alphaproteobacteria</taxon>
        <taxon>Rhodobacterales</taxon>
        <taxon>Paracoccaceae</taxon>
        <taxon>Paracoccus</taxon>
    </lineage>
</organism>
<protein>
    <submittedName>
        <fullName evidence="1">Uncharacterized protein</fullName>
    </submittedName>
</protein>
<dbReference type="RefSeq" id="WP_260277145.1">
    <property type="nucleotide sequence ID" value="NZ_JANAVZ010000005.1"/>
</dbReference>
<comment type="caution">
    <text evidence="1">The sequence shown here is derived from an EMBL/GenBank/DDBJ whole genome shotgun (WGS) entry which is preliminary data.</text>
</comment>